<protein>
    <submittedName>
        <fullName evidence="2">Uncharacterized protein</fullName>
    </submittedName>
</protein>
<keyword evidence="1" id="KW-0472">Membrane</keyword>
<dbReference type="KEGG" id="ocg:OCA5_c21590"/>
<proteinExistence type="predicted"/>
<evidence type="ECO:0000256" key="1">
    <source>
        <dbReference type="SAM" id="Phobius"/>
    </source>
</evidence>
<organism evidence="2 3">
    <name type="scientific">Afipia carboxidovorans (strain ATCC 49405 / DSM 1227 / KCTC 32145 / OM5)</name>
    <name type="common">Oligotropha carboxidovorans</name>
    <dbReference type="NCBI Taxonomy" id="504832"/>
    <lineage>
        <taxon>Bacteria</taxon>
        <taxon>Pseudomonadati</taxon>
        <taxon>Pseudomonadota</taxon>
        <taxon>Alphaproteobacteria</taxon>
        <taxon>Hyphomicrobiales</taxon>
        <taxon>Nitrobacteraceae</taxon>
        <taxon>Afipia</taxon>
    </lineage>
</organism>
<dbReference type="PROSITE" id="PS51257">
    <property type="entry name" value="PROKAR_LIPOPROTEIN"/>
    <property type="match status" value="1"/>
</dbReference>
<name>B6JGH8_AFIC5</name>
<dbReference type="Proteomes" id="UP000007730">
    <property type="component" value="Chromosome"/>
</dbReference>
<keyword evidence="3" id="KW-1185">Reference proteome</keyword>
<keyword evidence="1" id="KW-0812">Transmembrane</keyword>
<gene>
    <name evidence="2" type="ordered locus">OCA5_c21590</name>
</gene>
<dbReference type="STRING" id="504832.OCA5_c21590"/>
<dbReference type="EMBL" id="CP002826">
    <property type="protein sequence ID" value="AEI06862.1"/>
    <property type="molecule type" value="Genomic_DNA"/>
</dbReference>
<dbReference type="AlphaFoldDB" id="B6JGH8"/>
<dbReference type="KEGG" id="oca:OCAR_5859"/>
<keyword evidence="1" id="KW-1133">Transmembrane helix</keyword>
<accession>B6JGH8</accession>
<feature type="transmembrane region" description="Helical" evidence="1">
    <location>
        <begin position="15"/>
        <end position="36"/>
    </location>
</feature>
<evidence type="ECO:0000313" key="3">
    <source>
        <dbReference type="Proteomes" id="UP000007730"/>
    </source>
</evidence>
<sequence>MAMRQPILKTDRERVGVVLTLVLLAACSLNLIVFCARL</sequence>
<reference evidence="2 3" key="1">
    <citation type="journal article" date="2011" name="J. Bacteriol.">
        <title>Complete genome sequences of the chemolithoautotrophic Oligotropha carboxidovorans strains OM4 and OM5.</title>
        <authorList>
            <person name="Volland S."/>
            <person name="Rachinger M."/>
            <person name="Strittmatter A."/>
            <person name="Daniel R."/>
            <person name="Gottschalk G."/>
            <person name="Meyer O."/>
        </authorList>
    </citation>
    <scope>NUCLEOTIDE SEQUENCE [LARGE SCALE GENOMIC DNA]</scope>
    <source>
        <strain evidence="3">ATCC 49405 / DSM 1227 / KCTC 32145 / OM5</strain>
    </source>
</reference>
<dbReference type="HOGENOM" id="CLU_3330903_0_0_5"/>
<evidence type="ECO:0000313" key="2">
    <source>
        <dbReference type="EMBL" id="AEI06862.1"/>
    </source>
</evidence>